<proteinExistence type="predicted"/>
<dbReference type="EMBL" id="JBHRZH010000056">
    <property type="protein sequence ID" value="MFC3766721.1"/>
    <property type="molecule type" value="Genomic_DNA"/>
</dbReference>
<keyword evidence="2" id="KW-1185">Reference proteome</keyword>
<name>A0ABV7YMX2_9ACTN</name>
<comment type="caution">
    <text evidence="1">The sequence shown here is derived from an EMBL/GenBank/DDBJ whole genome shotgun (WGS) entry which is preliminary data.</text>
</comment>
<accession>A0ABV7YMX2</accession>
<reference evidence="2" key="1">
    <citation type="journal article" date="2019" name="Int. J. Syst. Evol. Microbiol.">
        <title>The Global Catalogue of Microorganisms (GCM) 10K type strain sequencing project: providing services to taxonomists for standard genome sequencing and annotation.</title>
        <authorList>
            <consortium name="The Broad Institute Genomics Platform"/>
            <consortium name="The Broad Institute Genome Sequencing Center for Infectious Disease"/>
            <person name="Wu L."/>
            <person name="Ma J."/>
        </authorList>
    </citation>
    <scope>NUCLEOTIDE SEQUENCE [LARGE SCALE GENOMIC DNA]</scope>
    <source>
        <strain evidence="2">CGMCC 4.7241</strain>
    </source>
</reference>
<dbReference type="Proteomes" id="UP001595699">
    <property type="component" value="Unassembled WGS sequence"/>
</dbReference>
<evidence type="ECO:0000313" key="1">
    <source>
        <dbReference type="EMBL" id="MFC3766721.1"/>
    </source>
</evidence>
<protein>
    <submittedName>
        <fullName evidence="1">Uncharacterized protein</fullName>
    </submittedName>
</protein>
<gene>
    <name evidence="1" type="ORF">ACFOUW_38245</name>
</gene>
<evidence type="ECO:0000313" key="2">
    <source>
        <dbReference type="Proteomes" id="UP001595699"/>
    </source>
</evidence>
<sequence>MATVTIEQAVEAIDNISHWEPETITDVDDFLGDLSELYDALATTQARLAERFGSDLPIGAAVVEHLSELASGAAALTDHARESRSIFRSAHEDEFNRLENPRPKEELWDVTTNR</sequence>
<organism evidence="1 2">
    <name type="scientific">Tenggerimyces flavus</name>
    <dbReference type="NCBI Taxonomy" id="1708749"/>
    <lineage>
        <taxon>Bacteria</taxon>
        <taxon>Bacillati</taxon>
        <taxon>Actinomycetota</taxon>
        <taxon>Actinomycetes</taxon>
        <taxon>Propionibacteriales</taxon>
        <taxon>Nocardioidaceae</taxon>
        <taxon>Tenggerimyces</taxon>
    </lineage>
</organism>
<dbReference type="RefSeq" id="WP_205118350.1">
    <property type="nucleotide sequence ID" value="NZ_JAFBCM010000001.1"/>
</dbReference>